<protein>
    <submittedName>
        <fullName evidence="2">Uncharacterized protein</fullName>
    </submittedName>
</protein>
<organism evidence="2 3">
    <name type="scientific">Oryza sativa subsp. japonica</name>
    <name type="common">Rice</name>
    <dbReference type="NCBI Taxonomy" id="39947"/>
    <lineage>
        <taxon>Eukaryota</taxon>
        <taxon>Viridiplantae</taxon>
        <taxon>Streptophyta</taxon>
        <taxon>Embryophyta</taxon>
        <taxon>Tracheophyta</taxon>
        <taxon>Spermatophyta</taxon>
        <taxon>Magnoliopsida</taxon>
        <taxon>Liliopsida</taxon>
        <taxon>Poales</taxon>
        <taxon>Poaceae</taxon>
        <taxon>BOP clade</taxon>
        <taxon>Oryzoideae</taxon>
        <taxon>Oryzeae</taxon>
        <taxon>Oryzinae</taxon>
        <taxon>Oryza</taxon>
        <taxon>Oryza sativa</taxon>
    </lineage>
</organism>
<evidence type="ECO:0000313" key="3">
    <source>
        <dbReference type="Proteomes" id="UP000000763"/>
    </source>
</evidence>
<reference evidence="3" key="1">
    <citation type="journal article" date="2005" name="Nature">
        <title>The map-based sequence of the rice genome.</title>
        <authorList>
            <consortium name="International rice genome sequencing project (IRGSP)"/>
            <person name="Matsumoto T."/>
            <person name="Wu J."/>
            <person name="Kanamori H."/>
            <person name="Katayose Y."/>
            <person name="Fujisawa M."/>
            <person name="Namiki N."/>
            <person name="Mizuno H."/>
            <person name="Yamamoto K."/>
            <person name="Antonio B.A."/>
            <person name="Baba T."/>
            <person name="Sakata K."/>
            <person name="Nagamura Y."/>
            <person name="Aoki H."/>
            <person name="Arikawa K."/>
            <person name="Arita K."/>
            <person name="Bito T."/>
            <person name="Chiden Y."/>
            <person name="Fujitsuka N."/>
            <person name="Fukunaka R."/>
            <person name="Hamada M."/>
            <person name="Harada C."/>
            <person name="Hayashi A."/>
            <person name="Hijishita S."/>
            <person name="Honda M."/>
            <person name="Hosokawa S."/>
            <person name="Ichikawa Y."/>
            <person name="Idonuma A."/>
            <person name="Iijima M."/>
            <person name="Ikeda M."/>
            <person name="Ikeno M."/>
            <person name="Ito K."/>
            <person name="Ito S."/>
            <person name="Ito T."/>
            <person name="Ito Y."/>
            <person name="Ito Y."/>
            <person name="Iwabuchi A."/>
            <person name="Kamiya K."/>
            <person name="Karasawa W."/>
            <person name="Kurita K."/>
            <person name="Katagiri S."/>
            <person name="Kikuta A."/>
            <person name="Kobayashi H."/>
            <person name="Kobayashi N."/>
            <person name="Machita K."/>
            <person name="Maehara T."/>
            <person name="Masukawa M."/>
            <person name="Mizubayashi T."/>
            <person name="Mukai Y."/>
            <person name="Nagasaki H."/>
            <person name="Nagata Y."/>
            <person name="Naito S."/>
            <person name="Nakashima M."/>
            <person name="Nakama Y."/>
            <person name="Nakamichi Y."/>
            <person name="Nakamura M."/>
            <person name="Meguro A."/>
            <person name="Negishi M."/>
            <person name="Ohta I."/>
            <person name="Ohta T."/>
            <person name="Okamoto M."/>
            <person name="Ono N."/>
            <person name="Saji S."/>
            <person name="Sakaguchi M."/>
            <person name="Sakai K."/>
            <person name="Shibata M."/>
            <person name="Shimokawa T."/>
            <person name="Song J."/>
            <person name="Takazaki Y."/>
            <person name="Terasawa K."/>
            <person name="Tsugane M."/>
            <person name="Tsuji K."/>
            <person name="Ueda S."/>
            <person name="Waki K."/>
            <person name="Yamagata H."/>
            <person name="Yamamoto M."/>
            <person name="Yamamoto S."/>
            <person name="Yamane H."/>
            <person name="Yoshiki S."/>
            <person name="Yoshihara R."/>
            <person name="Yukawa K."/>
            <person name="Zhong H."/>
            <person name="Yano M."/>
            <person name="Yuan Q."/>
            <person name="Ouyang S."/>
            <person name="Liu J."/>
            <person name="Jones K.M."/>
            <person name="Gansberger K."/>
            <person name="Moffat K."/>
            <person name="Hill J."/>
            <person name="Bera J."/>
            <person name="Fadrosh D."/>
            <person name="Jin S."/>
            <person name="Johri S."/>
            <person name="Kim M."/>
            <person name="Overton L."/>
            <person name="Reardon M."/>
            <person name="Tsitrin T."/>
            <person name="Vuong H."/>
            <person name="Weaver B."/>
            <person name="Ciecko A."/>
            <person name="Tallon L."/>
            <person name="Jackson J."/>
            <person name="Pai G."/>
            <person name="Aken S.V."/>
            <person name="Utterback T."/>
            <person name="Reidmuller S."/>
            <person name="Feldblyum T."/>
            <person name="Hsiao J."/>
            <person name="Zismann V."/>
            <person name="Iobst S."/>
            <person name="de Vazeille A.R."/>
            <person name="Buell C.R."/>
            <person name="Ying K."/>
            <person name="Li Y."/>
            <person name="Lu T."/>
            <person name="Huang Y."/>
            <person name="Zhao Q."/>
            <person name="Feng Q."/>
            <person name="Zhang L."/>
            <person name="Zhu J."/>
            <person name="Weng Q."/>
            <person name="Mu J."/>
            <person name="Lu Y."/>
            <person name="Fan D."/>
            <person name="Liu Y."/>
            <person name="Guan J."/>
            <person name="Zhang Y."/>
            <person name="Yu S."/>
            <person name="Liu X."/>
            <person name="Zhang Y."/>
            <person name="Hong G."/>
            <person name="Han B."/>
            <person name="Choisne N."/>
            <person name="Demange N."/>
            <person name="Orjeda G."/>
            <person name="Samain S."/>
            <person name="Cattolico L."/>
            <person name="Pelletier E."/>
            <person name="Couloux A."/>
            <person name="Segurens B."/>
            <person name="Wincker P."/>
            <person name="D'Hont A."/>
            <person name="Scarpelli C."/>
            <person name="Weissenbach J."/>
            <person name="Salanoubat M."/>
            <person name="Quetier F."/>
            <person name="Yu Y."/>
            <person name="Kim H.R."/>
            <person name="Rambo T."/>
            <person name="Currie J."/>
            <person name="Collura K."/>
            <person name="Luo M."/>
            <person name="Yang T."/>
            <person name="Ammiraju J.S.S."/>
            <person name="Engler F."/>
            <person name="Soderlund C."/>
            <person name="Wing R.A."/>
            <person name="Palmer L.E."/>
            <person name="de la Bastide M."/>
            <person name="Spiegel L."/>
            <person name="Nascimento L."/>
            <person name="Zutavern T."/>
            <person name="O'Shaughnessy A."/>
            <person name="Dike S."/>
            <person name="Dedhia N."/>
            <person name="Preston R."/>
            <person name="Balija V."/>
            <person name="McCombie W.R."/>
            <person name="Chow T."/>
            <person name="Chen H."/>
            <person name="Chung M."/>
            <person name="Chen C."/>
            <person name="Shaw J."/>
            <person name="Wu H."/>
            <person name="Hsiao K."/>
            <person name="Chao Y."/>
            <person name="Chu M."/>
            <person name="Cheng C."/>
            <person name="Hour A."/>
            <person name="Lee P."/>
            <person name="Lin S."/>
            <person name="Lin Y."/>
            <person name="Liou J."/>
            <person name="Liu S."/>
            <person name="Hsing Y."/>
            <person name="Raghuvanshi S."/>
            <person name="Mohanty A."/>
            <person name="Bharti A.K."/>
            <person name="Gaur A."/>
            <person name="Gupta V."/>
            <person name="Kumar D."/>
            <person name="Ravi V."/>
            <person name="Vij S."/>
            <person name="Kapur A."/>
            <person name="Khurana P."/>
            <person name="Khurana P."/>
            <person name="Khurana J.P."/>
            <person name="Tyagi A.K."/>
            <person name="Gaikwad K."/>
            <person name="Singh A."/>
            <person name="Dalal V."/>
            <person name="Srivastava S."/>
            <person name="Dixit A."/>
            <person name="Pal A.K."/>
            <person name="Ghazi I.A."/>
            <person name="Yadav M."/>
            <person name="Pandit A."/>
            <person name="Bhargava A."/>
            <person name="Sureshbabu K."/>
            <person name="Batra K."/>
            <person name="Sharma T.R."/>
            <person name="Mohapatra T."/>
            <person name="Singh N.K."/>
            <person name="Messing J."/>
            <person name="Nelson A.B."/>
            <person name="Fuks G."/>
            <person name="Kavchok S."/>
            <person name="Keizer G."/>
            <person name="Linton E."/>
            <person name="Llaca V."/>
            <person name="Song R."/>
            <person name="Tanyolac B."/>
            <person name="Young S."/>
            <person name="Ho-Il K."/>
            <person name="Hahn J.H."/>
            <person name="Sangsakoo G."/>
            <person name="Vanavichit A."/>
            <person name="de Mattos Luiz.A.T."/>
            <person name="Zimmer P.D."/>
            <person name="Malone G."/>
            <person name="Dellagostin O."/>
            <person name="de Oliveira A.C."/>
            <person name="Bevan M."/>
            <person name="Bancroft I."/>
            <person name="Minx P."/>
            <person name="Cordum H."/>
            <person name="Wilson R."/>
            <person name="Cheng Z."/>
            <person name="Jin W."/>
            <person name="Jiang J."/>
            <person name="Leong S.A."/>
            <person name="Iwama H."/>
            <person name="Gojobori T."/>
            <person name="Itoh T."/>
            <person name="Niimura Y."/>
            <person name="Fujii Y."/>
            <person name="Habara T."/>
            <person name="Sakai H."/>
            <person name="Sato Y."/>
            <person name="Wilson G."/>
            <person name="Kumar K."/>
            <person name="McCouch S."/>
            <person name="Juretic N."/>
            <person name="Hoen D."/>
            <person name="Wright S."/>
            <person name="Bruskiewich R."/>
            <person name="Bureau T."/>
            <person name="Miyao A."/>
            <person name="Hirochika H."/>
            <person name="Nishikawa T."/>
            <person name="Kadowaki K."/>
            <person name="Sugiura M."/>
            <person name="Burr B."/>
            <person name="Sasaki T."/>
        </authorList>
    </citation>
    <scope>NUCLEOTIDE SEQUENCE [LARGE SCALE GENOMIC DNA]</scope>
    <source>
        <strain evidence="3">cv. Nipponbare</strain>
    </source>
</reference>
<proteinExistence type="predicted"/>
<accession>Q5Z6X6</accession>
<evidence type="ECO:0000313" key="2">
    <source>
        <dbReference type="EMBL" id="BAD54293.1"/>
    </source>
</evidence>
<name>Q5Z6X6_ORYSJ</name>
<dbReference type="Proteomes" id="UP000000763">
    <property type="component" value="Chromosome 6"/>
</dbReference>
<feature type="compositionally biased region" description="Acidic residues" evidence="1">
    <location>
        <begin position="1"/>
        <end position="10"/>
    </location>
</feature>
<reference evidence="3" key="2">
    <citation type="journal article" date="2008" name="Nucleic Acids Res.">
        <title>The rice annotation project database (RAP-DB): 2008 update.</title>
        <authorList>
            <consortium name="The rice annotation project (RAP)"/>
        </authorList>
    </citation>
    <scope>GENOME REANNOTATION</scope>
    <source>
        <strain evidence="3">cv. Nipponbare</strain>
    </source>
</reference>
<dbReference type="EMBL" id="AP004810">
    <property type="protein sequence ID" value="BAD54293.1"/>
    <property type="molecule type" value="Genomic_DNA"/>
</dbReference>
<sequence>MGTGEVEDAVDGGRGGRKATAVGDVRGEGTEGGSKGLVARPPSISLPLTPRLHQPPYHRRRRPPHPMTCLLLAPLHLIAHASSSTLVVAASPTAYTVTEGISTVSSGGGAFIDALQVGALALFCWPSAAPGQLRRVAGGFSSLFSDNDFTCTVEINTSARGEGVDHDVEAGELGRLDVVPRHGHVVVMDLEVRRSLASSRRLP</sequence>
<feature type="region of interest" description="Disordered" evidence="1">
    <location>
        <begin position="1"/>
        <end position="61"/>
    </location>
</feature>
<dbReference type="AlphaFoldDB" id="Q5Z6X6"/>
<evidence type="ECO:0000256" key="1">
    <source>
        <dbReference type="SAM" id="MobiDB-lite"/>
    </source>
</evidence>
<gene>
    <name evidence="2" type="primary">B1068H08.17</name>
</gene>